<organism evidence="1">
    <name type="scientific">marine sediment metagenome</name>
    <dbReference type="NCBI Taxonomy" id="412755"/>
    <lineage>
        <taxon>unclassified sequences</taxon>
        <taxon>metagenomes</taxon>
        <taxon>ecological metagenomes</taxon>
    </lineage>
</organism>
<accession>X0U6Z7</accession>
<proteinExistence type="predicted"/>
<dbReference type="EMBL" id="BARS01019818">
    <property type="protein sequence ID" value="GAF95101.1"/>
    <property type="molecule type" value="Genomic_DNA"/>
</dbReference>
<protein>
    <submittedName>
        <fullName evidence="1">Uncharacterized protein</fullName>
    </submittedName>
</protein>
<sequence>MDEFKCFCCGKSIEVELDTSPTCWNPAYDALWFRAYGNFGSTIFDPLPTGRKGTEFLQIVICDGCVLKGAHTVAHVHNIREHETADVELFISRIKKERRESHATD</sequence>
<name>X0U6Z7_9ZZZZ</name>
<comment type="caution">
    <text evidence="1">The sequence shown here is derived from an EMBL/GenBank/DDBJ whole genome shotgun (WGS) entry which is preliminary data.</text>
</comment>
<dbReference type="AlphaFoldDB" id="X0U6Z7"/>
<reference evidence="1" key="1">
    <citation type="journal article" date="2014" name="Front. Microbiol.">
        <title>High frequency of phylogenetically diverse reductive dehalogenase-homologous genes in deep subseafloor sedimentary metagenomes.</title>
        <authorList>
            <person name="Kawai M."/>
            <person name="Futagami T."/>
            <person name="Toyoda A."/>
            <person name="Takaki Y."/>
            <person name="Nishi S."/>
            <person name="Hori S."/>
            <person name="Arai W."/>
            <person name="Tsubouchi T."/>
            <person name="Morono Y."/>
            <person name="Uchiyama I."/>
            <person name="Ito T."/>
            <person name="Fujiyama A."/>
            <person name="Inagaki F."/>
            <person name="Takami H."/>
        </authorList>
    </citation>
    <scope>NUCLEOTIDE SEQUENCE</scope>
    <source>
        <strain evidence="1">Expedition CK06-06</strain>
    </source>
</reference>
<evidence type="ECO:0000313" key="1">
    <source>
        <dbReference type="EMBL" id="GAF95101.1"/>
    </source>
</evidence>
<gene>
    <name evidence="1" type="ORF">S01H1_32049</name>
</gene>